<evidence type="ECO:0000256" key="2">
    <source>
        <dbReference type="ARBA" id="ARBA00008807"/>
    </source>
</evidence>
<keyword evidence="9" id="KW-1185">Reference proteome</keyword>
<evidence type="ECO:0000256" key="1">
    <source>
        <dbReference type="ARBA" id="ARBA00004141"/>
    </source>
</evidence>
<evidence type="ECO:0000256" key="5">
    <source>
        <dbReference type="ARBA" id="ARBA00022989"/>
    </source>
</evidence>
<accession>A0ABR2WC34</accession>
<dbReference type="PANTHER" id="PTHR31645:SF0">
    <property type="entry name" value="OLIGOPEPTIDE TRANSPORTER YGL114W-RELATED"/>
    <property type="match status" value="1"/>
</dbReference>
<keyword evidence="6 7" id="KW-0472">Membrane</keyword>
<name>A0ABR2WC34_9FUNG</name>
<dbReference type="EMBL" id="JASJQH010006518">
    <property type="protein sequence ID" value="KAK9731905.1"/>
    <property type="molecule type" value="Genomic_DNA"/>
</dbReference>
<evidence type="ECO:0000313" key="8">
    <source>
        <dbReference type="EMBL" id="KAK9731905.1"/>
    </source>
</evidence>
<feature type="transmembrane region" description="Helical" evidence="7">
    <location>
        <begin position="57"/>
        <end position="78"/>
    </location>
</feature>
<sequence length="148" mass="16390">MPTVEYQRLGLEEDLLNNSSTLDDSFTLATERQDGNNQRIALSLIDPSNDESNLPHFTFRAVFVGLIIGSALCFSNMYFGLQTGWISMMSLQSSLLGFVLFRLFRNWQQIQFGVAENVILQTTAVATATMPLAGGIFVLNLVCLLSDT</sequence>
<gene>
    <name evidence="8" type="primary">OPT8_5</name>
    <name evidence="8" type="ORF">K7432_018558</name>
</gene>
<evidence type="ECO:0000256" key="3">
    <source>
        <dbReference type="ARBA" id="ARBA00022448"/>
    </source>
</evidence>
<dbReference type="InterPro" id="IPR004813">
    <property type="entry name" value="OPT"/>
</dbReference>
<dbReference type="InterPro" id="IPR045035">
    <property type="entry name" value="YSL-like"/>
</dbReference>
<feature type="transmembrane region" description="Helical" evidence="7">
    <location>
        <begin position="124"/>
        <end position="145"/>
    </location>
</feature>
<keyword evidence="4 7" id="KW-0812">Transmembrane</keyword>
<evidence type="ECO:0000256" key="4">
    <source>
        <dbReference type="ARBA" id="ARBA00022692"/>
    </source>
</evidence>
<keyword evidence="5 7" id="KW-1133">Transmembrane helix</keyword>
<evidence type="ECO:0000256" key="6">
    <source>
        <dbReference type="ARBA" id="ARBA00023136"/>
    </source>
</evidence>
<proteinExistence type="inferred from homology"/>
<reference evidence="8 9" key="1">
    <citation type="submission" date="2023-04" db="EMBL/GenBank/DDBJ databases">
        <title>Genome of Basidiobolus ranarum AG-B5.</title>
        <authorList>
            <person name="Stajich J.E."/>
            <person name="Carter-House D."/>
            <person name="Gryganskyi A."/>
        </authorList>
    </citation>
    <scope>NUCLEOTIDE SEQUENCE [LARGE SCALE GENOMIC DNA]</scope>
    <source>
        <strain evidence="8 9">AG-B5</strain>
    </source>
</reference>
<protein>
    <submittedName>
        <fullName evidence="8">OPT superfamily</fullName>
    </submittedName>
</protein>
<comment type="similarity">
    <text evidence="2">Belongs to the oligopeptide OPT transporter family.</text>
</comment>
<keyword evidence="3" id="KW-0813">Transport</keyword>
<dbReference type="PANTHER" id="PTHR31645">
    <property type="entry name" value="OLIGOPEPTIDE TRANSPORTER YGL114W-RELATED"/>
    <property type="match status" value="1"/>
</dbReference>
<feature type="transmembrane region" description="Helical" evidence="7">
    <location>
        <begin position="85"/>
        <end position="104"/>
    </location>
</feature>
<comment type="subcellular location">
    <subcellularLocation>
        <location evidence="1">Membrane</location>
        <topology evidence="1">Multi-pass membrane protein</topology>
    </subcellularLocation>
</comment>
<dbReference type="Pfam" id="PF03169">
    <property type="entry name" value="OPT"/>
    <property type="match status" value="1"/>
</dbReference>
<dbReference type="Proteomes" id="UP001479436">
    <property type="component" value="Unassembled WGS sequence"/>
</dbReference>
<evidence type="ECO:0000256" key="7">
    <source>
        <dbReference type="SAM" id="Phobius"/>
    </source>
</evidence>
<organism evidence="8 9">
    <name type="scientific">Basidiobolus ranarum</name>
    <dbReference type="NCBI Taxonomy" id="34480"/>
    <lineage>
        <taxon>Eukaryota</taxon>
        <taxon>Fungi</taxon>
        <taxon>Fungi incertae sedis</taxon>
        <taxon>Zoopagomycota</taxon>
        <taxon>Entomophthoromycotina</taxon>
        <taxon>Basidiobolomycetes</taxon>
        <taxon>Basidiobolales</taxon>
        <taxon>Basidiobolaceae</taxon>
        <taxon>Basidiobolus</taxon>
    </lineage>
</organism>
<comment type="caution">
    <text evidence="8">The sequence shown here is derived from an EMBL/GenBank/DDBJ whole genome shotgun (WGS) entry which is preliminary data.</text>
</comment>
<evidence type="ECO:0000313" key="9">
    <source>
        <dbReference type="Proteomes" id="UP001479436"/>
    </source>
</evidence>